<sequence>MTSGISIRREQASLSGQIAESLRRAIIAGELEPGSRLVERDLCERFEVSRGPVREALRQLSAEGLVRHEPHRGPTVESVSEQDVRDLYRVRGSLEGLAGESFAQRATDEEMERLREAGRQIETLSPDDPPERLITVKNDFYRALLDGAHSPVISDSFTRLNNRISQYRRLSMSRPGRLVETKAEIAAVVAACTARDAGGARRACEDHVARAANAALEQVPNLTDNRSKLDDE</sequence>
<protein>
    <submittedName>
        <fullName evidence="5">GntR family transcriptional regulator</fullName>
    </submittedName>
</protein>
<evidence type="ECO:0000256" key="1">
    <source>
        <dbReference type="ARBA" id="ARBA00023015"/>
    </source>
</evidence>
<dbReference type="EMBL" id="CP058214">
    <property type="protein sequence ID" value="QPC44553.1"/>
    <property type="molecule type" value="Genomic_DNA"/>
</dbReference>
<gene>
    <name evidence="5" type="ORF">HW532_18730</name>
</gene>
<dbReference type="InterPro" id="IPR011711">
    <property type="entry name" value="GntR_C"/>
</dbReference>
<evidence type="ECO:0000259" key="4">
    <source>
        <dbReference type="PROSITE" id="PS50949"/>
    </source>
</evidence>
<keyword evidence="1" id="KW-0805">Transcription regulation</keyword>
<feature type="domain" description="HTH gntR-type" evidence="4">
    <location>
        <begin position="12"/>
        <end position="79"/>
    </location>
</feature>
<dbReference type="SUPFAM" id="SSF46785">
    <property type="entry name" value="Winged helix' DNA-binding domain"/>
    <property type="match status" value="1"/>
</dbReference>
<dbReference type="KEGG" id="kmn:HW532_18730"/>
<keyword evidence="3" id="KW-0804">Transcription</keyword>
<dbReference type="Proteomes" id="UP000593594">
    <property type="component" value="Chromosome"/>
</dbReference>
<dbReference type="InterPro" id="IPR036390">
    <property type="entry name" value="WH_DNA-bd_sf"/>
</dbReference>
<accession>A0A7S8C6Y6</accession>
<proteinExistence type="predicted"/>
<dbReference type="SMART" id="SM00345">
    <property type="entry name" value="HTH_GNTR"/>
    <property type="match status" value="1"/>
</dbReference>
<keyword evidence="6" id="KW-1185">Reference proteome</keyword>
<dbReference type="PANTHER" id="PTHR43537">
    <property type="entry name" value="TRANSCRIPTIONAL REGULATOR, GNTR FAMILY"/>
    <property type="match status" value="1"/>
</dbReference>
<dbReference type="Pfam" id="PF00392">
    <property type="entry name" value="GntR"/>
    <property type="match status" value="1"/>
</dbReference>
<keyword evidence="2" id="KW-0238">DNA-binding</keyword>
<dbReference type="Gene3D" id="1.20.120.530">
    <property type="entry name" value="GntR ligand-binding domain-like"/>
    <property type="match status" value="1"/>
</dbReference>
<evidence type="ECO:0000313" key="5">
    <source>
        <dbReference type="EMBL" id="QPC44553.1"/>
    </source>
</evidence>
<evidence type="ECO:0000313" key="6">
    <source>
        <dbReference type="Proteomes" id="UP000593594"/>
    </source>
</evidence>
<dbReference type="InterPro" id="IPR036388">
    <property type="entry name" value="WH-like_DNA-bd_sf"/>
</dbReference>
<dbReference type="PANTHER" id="PTHR43537:SF24">
    <property type="entry name" value="GLUCONATE OPERON TRANSCRIPTIONAL REPRESSOR"/>
    <property type="match status" value="1"/>
</dbReference>
<dbReference type="InterPro" id="IPR000524">
    <property type="entry name" value="Tscrpt_reg_HTH_GntR"/>
</dbReference>
<dbReference type="SUPFAM" id="SSF48008">
    <property type="entry name" value="GntR ligand-binding domain-like"/>
    <property type="match status" value="1"/>
</dbReference>
<dbReference type="PRINTS" id="PR00035">
    <property type="entry name" value="HTHGNTR"/>
</dbReference>
<dbReference type="GO" id="GO:0003700">
    <property type="term" value="F:DNA-binding transcription factor activity"/>
    <property type="evidence" value="ECO:0007669"/>
    <property type="project" value="InterPro"/>
</dbReference>
<evidence type="ECO:0000256" key="3">
    <source>
        <dbReference type="ARBA" id="ARBA00023163"/>
    </source>
</evidence>
<name>A0A7S8C6Y6_9HYPH</name>
<dbReference type="RefSeq" id="WP_213161926.1">
    <property type="nucleotide sequence ID" value="NZ_CP058214.1"/>
</dbReference>
<dbReference type="SMART" id="SM00895">
    <property type="entry name" value="FCD"/>
    <property type="match status" value="1"/>
</dbReference>
<dbReference type="CDD" id="cd07377">
    <property type="entry name" value="WHTH_GntR"/>
    <property type="match status" value="1"/>
</dbReference>
<dbReference type="InterPro" id="IPR008920">
    <property type="entry name" value="TF_FadR/GntR_C"/>
</dbReference>
<evidence type="ECO:0000256" key="2">
    <source>
        <dbReference type="ARBA" id="ARBA00023125"/>
    </source>
</evidence>
<dbReference type="PROSITE" id="PS50949">
    <property type="entry name" value="HTH_GNTR"/>
    <property type="match status" value="1"/>
</dbReference>
<dbReference type="GO" id="GO:0003677">
    <property type="term" value="F:DNA binding"/>
    <property type="evidence" value="ECO:0007669"/>
    <property type="project" value="UniProtKB-KW"/>
</dbReference>
<organism evidence="5 6">
    <name type="scientific">Kaustia mangrovi</name>
    <dbReference type="NCBI Taxonomy" id="2593653"/>
    <lineage>
        <taxon>Bacteria</taxon>
        <taxon>Pseudomonadati</taxon>
        <taxon>Pseudomonadota</taxon>
        <taxon>Alphaproteobacteria</taxon>
        <taxon>Hyphomicrobiales</taxon>
        <taxon>Parvibaculaceae</taxon>
        <taxon>Kaustia</taxon>
    </lineage>
</organism>
<dbReference type="Pfam" id="PF07729">
    <property type="entry name" value="FCD"/>
    <property type="match status" value="1"/>
</dbReference>
<dbReference type="AlphaFoldDB" id="A0A7S8C6Y6"/>
<reference evidence="5 6" key="1">
    <citation type="submission" date="2020-06" db="EMBL/GenBank/DDBJ databases">
        <title>Genome sequence of 2 isolates from Red Sea Mangroves.</title>
        <authorList>
            <person name="Sefrji F."/>
            <person name="Michoud G."/>
            <person name="Merlino G."/>
            <person name="Daffonchio D."/>
        </authorList>
    </citation>
    <scope>NUCLEOTIDE SEQUENCE [LARGE SCALE GENOMIC DNA]</scope>
    <source>
        <strain evidence="5 6">R1DC25</strain>
    </source>
</reference>
<dbReference type="Gene3D" id="1.10.10.10">
    <property type="entry name" value="Winged helix-like DNA-binding domain superfamily/Winged helix DNA-binding domain"/>
    <property type="match status" value="1"/>
</dbReference>